<dbReference type="CDD" id="cd00009">
    <property type="entry name" value="AAA"/>
    <property type="match status" value="1"/>
</dbReference>
<dbReference type="Pfam" id="PF00498">
    <property type="entry name" value="FHA"/>
    <property type="match status" value="1"/>
</dbReference>
<dbReference type="CDD" id="cd00060">
    <property type="entry name" value="FHA"/>
    <property type="match status" value="1"/>
</dbReference>
<dbReference type="PROSITE" id="PS50006">
    <property type="entry name" value="FHA_DOMAIN"/>
    <property type="match status" value="1"/>
</dbReference>
<dbReference type="SUPFAM" id="SSF52540">
    <property type="entry name" value="P-loop containing nucleoside triphosphate hydrolases"/>
    <property type="match status" value="1"/>
</dbReference>
<dbReference type="SUPFAM" id="SSF46689">
    <property type="entry name" value="Homeodomain-like"/>
    <property type="match status" value="1"/>
</dbReference>
<dbReference type="Gene3D" id="1.10.8.60">
    <property type="match status" value="1"/>
</dbReference>
<reference evidence="6 7" key="1">
    <citation type="submission" date="2014-02" db="EMBL/GenBank/DDBJ databases">
        <title>The small core and large imbalanced accessory genome model reveals a collaborative survival strategy of Sorangium cellulosum strains in nature.</title>
        <authorList>
            <person name="Han K."/>
            <person name="Peng R."/>
            <person name="Blom J."/>
            <person name="Li Y.-Z."/>
        </authorList>
    </citation>
    <scope>NUCLEOTIDE SEQUENCE [LARGE SCALE GENOMIC DNA]</scope>
    <source>
        <strain evidence="6 7">So0008-312</strain>
    </source>
</reference>
<accession>A0A150QDQ0</accession>
<feature type="region of interest" description="Disordered" evidence="3">
    <location>
        <begin position="1"/>
        <end position="20"/>
    </location>
</feature>
<sequence>MAKDVPSTSEHRSPVRPEAGRRRPALVCAFPRPMAFALPDSGSVIGRAWLAERGLADEEVSGRHLRIDRAGGALRVADVGSRNGTWVNGSRLAPRDITPLDDGAVLRLGRILLVFREELHGPLDPAPPVGGLVGPYGLRAVAQPLAGLPRSRPGNVLIEGETGVGKELVARAAAAALGRAAPFAAVNVAGVARGVFESQMFGHVAGAFSDARSAAPGIVVAHDGGTLFLDEIGELDLDLQAKLLRLLENREVLPVGAQRPVHVNVLVVAATNRDLEDMVARGAFRRDLFARLAMARIRVPALRDRREDLFSVACELARRAGVALPAEAVEVEAMERLLLDPWPSNVRGLDAALAAVRRLDHEPGLRLWALEEALGKAPDDQKTALTQERVESALAAAGGNVTSAAERLGVSRGKLLRFRKRAGQGE</sequence>
<evidence type="ECO:0000259" key="5">
    <source>
        <dbReference type="PROSITE" id="PS50045"/>
    </source>
</evidence>
<evidence type="ECO:0008006" key="8">
    <source>
        <dbReference type="Google" id="ProtNLM"/>
    </source>
</evidence>
<dbReference type="Gene3D" id="1.10.10.60">
    <property type="entry name" value="Homeodomain-like"/>
    <property type="match status" value="1"/>
</dbReference>
<comment type="caution">
    <text evidence="6">The sequence shown here is derived from an EMBL/GenBank/DDBJ whole genome shotgun (WGS) entry which is preliminary data.</text>
</comment>
<keyword evidence="2" id="KW-0067">ATP-binding</keyword>
<dbReference type="InterPro" id="IPR000253">
    <property type="entry name" value="FHA_dom"/>
</dbReference>
<proteinExistence type="predicted"/>
<dbReference type="OrthoDB" id="5482472at2"/>
<dbReference type="Proteomes" id="UP000075260">
    <property type="component" value="Unassembled WGS sequence"/>
</dbReference>
<evidence type="ECO:0000256" key="2">
    <source>
        <dbReference type="ARBA" id="ARBA00022840"/>
    </source>
</evidence>
<dbReference type="GO" id="GO:0006355">
    <property type="term" value="P:regulation of DNA-templated transcription"/>
    <property type="evidence" value="ECO:0007669"/>
    <property type="project" value="InterPro"/>
</dbReference>
<dbReference type="PROSITE" id="PS00675">
    <property type="entry name" value="SIGMA54_INTERACT_1"/>
    <property type="match status" value="1"/>
</dbReference>
<evidence type="ECO:0000259" key="4">
    <source>
        <dbReference type="PROSITE" id="PS50006"/>
    </source>
</evidence>
<gene>
    <name evidence="6" type="ORF">BE15_26100</name>
</gene>
<dbReference type="RefSeq" id="WP_061610908.1">
    <property type="nucleotide sequence ID" value="NZ_JEMA01000804.1"/>
</dbReference>
<dbReference type="InterPro" id="IPR002197">
    <property type="entry name" value="HTH_Fis"/>
</dbReference>
<dbReference type="Pfam" id="PF00158">
    <property type="entry name" value="Sigma54_activat"/>
    <property type="match status" value="1"/>
</dbReference>
<feature type="domain" description="Sigma-54 factor interaction" evidence="5">
    <location>
        <begin position="155"/>
        <end position="353"/>
    </location>
</feature>
<dbReference type="Gene3D" id="2.60.200.20">
    <property type="match status" value="1"/>
</dbReference>
<dbReference type="InterPro" id="IPR003593">
    <property type="entry name" value="AAA+_ATPase"/>
</dbReference>
<dbReference type="SMART" id="SM00240">
    <property type="entry name" value="FHA"/>
    <property type="match status" value="1"/>
</dbReference>
<dbReference type="PANTHER" id="PTHR32071:SF57">
    <property type="entry name" value="C4-DICARBOXYLATE TRANSPORT TRANSCRIPTIONAL REGULATORY PROTEIN DCTD"/>
    <property type="match status" value="1"/>
</dbReference>
<dbReference type="InterPro" id="IPR027417">
    <property type="entry name" value="P-loop_NTPase"/>
</dbReference>
<dbReference type="Pfam" id="PF02954">
    <property type="entry name" value="HTH_8"/>
    <property type="match status" value="1"/>
</dbReference>
<dbReference type="AlphaFoldDB" id="A0A150QDQ0"/>
<keyword evidence="1" id="KW-0547">Nucleotide-binding</keyword>
<dbReference type="PROSITE" id="PS50045">
    <property type="entry name" value="SIGMA54_INTERACT_4"/>
    <property type="match status" value="1"/>
</dbReference>
<evidence type="ECO:0000256" key="3">
    <source>
        <dbReference type="SAM" id="MobiDB-lite"/>
    </source>
</evidence>
<dbReference type="Gene3D" id="3.40.50.300">
    <property type="entry name" value="P-loop containing nucleotide triphosphate hydrolases"/>
    <property type="match status" value="1"/>
</dbReference>
<dbReference type="InterPro" id="IPR008984">
    <property type="entry name" value="SMAD_FHA_dom_sf"/>
</dbReference>
<dbReference type="GO" id="GO:0043565">
    <property type="term" value="F:sequence-specific DNA binding"/>
    <property type="evidence" value="ECO:0007669"/>
    <property type="project" value="InterPro"/>
</dbReference>
<dbReference type="InterPro" id="IPR002078">
    <property type="entry name" value="Sigma_54_int"/>
</dbReference>
<dbReference type="InterPro" id="IPR025662">
    <property type="entry name" value="Sigma_54_int_dom_ATP-bd_1"/>
</dbReference>
<dbReference type="SUPFAM" id="SSF49879">
    <property type="entry name" value="SMAD/FHA domain"/>
    <property type="match status" value="1"/>
</dbReference>
<dbReference type="EMBL" id="JEMA01000804">
    <property type="protein sequence ID" value="KYF65778.1"/>
    <property type="molecule type" value="Genomic_DNA"/>
</dbReference>
<dbReference type="SMART" id="SM00382">
    <property type="entry name" value="AAA"/>
    <property type="match status" value="1"/>
</dbReference>
<feature type="domain" description="FHA" evidence="4">
    <location>
        <begin position="43"/>
        <end position="92"/>
    </location>
</feature>
<dbReference type="InterPro" id="IPR009057">
    <property type="entry name" value="Homeodomain-like_sf"/>
</dbReference>
<evidence type="ECO:0000313" key="7">
    <source>
        <dbReference type="Proteomes" id="UP000075260"/>
    </source>
</evidence>
<dbReference type="PANTHER" id="PTHR32071">
    <property type="entry name" value="TRANSCRIPTIONAL REGULATORY PROTEIN"/>
    <property type="match status" value="1"/>
</dbReference>
<name>A0A150QDQ0_SORCE</name>
<dbReference type="GO" id="GO:0005524">
    <property type="term" value="F:ATP binding"/>
    <property type="evidence" value="ECO:0007669"/>
    <property type="project" value="UniProtKB-KW"/>
</dbReference>
<protein>
    <recommendedName>
        <fullName evidence="8">Fis family transcriptional regulator</fullName>
    </recommendedName>
</protein>
<evidence type="ECO:0000256" key="1">
    <source>
        <dbReference type="ARBA" id="ARBA00022741"/>
    </source>
</evidence>
<organism evidence="6 7">
    <name type="scientific">Sorangium cellulosum</name>
    <name type="common">Polyangium cellulosum</name>
    <dbReference type="NCBI Taxonomy" id="56"/>
    <lineage>
        <taxon>Bacteria</taxon>
        <taxon>Pseudomonadati</taxon>
        <taxon>Myxococcota</taxon>
        <taxon>Polyangia</taxon>
        <taxon>Polyangiales</taxon>
        <taxon>Polyangiaceae</taxon>
        <taxon>Sorangium</taxon>
    </lineage>
</organism>
<evidence type="ECO:0000313" key="6">
    <source>
        <dbReference type="EMBL" id="KYF65778.1"/>
    </source>
</evidence>